<evidence type="ECO:0000256" key="1">
    <source>
        <dbReference type="SAM" id="MobiDB-lite"/>
    </source>
</evidence>
<feature type="region of interest" description="Disordered" evidence="1">
    <location>
        <begin position="404"/>
        <end position="438"/>
    </location>
</feature>
<feature type="compositionally biased region" description="Basic residues" evidence="1">
    <location>
        <begin position="415"/>
        <end position="426"/>
    </location>
</feature>
<feature type="compositionally biased region" description="Gly residues" evidence="1">
    <location>
        <begin position="404"/>
        <end position="414"/>
    </location>
</feature>
<name>A0ABQ7G542_DUNSA</name>
<reference evidence="2" key="1">
    <citation type="submission" date="2017-08" db="EMBL/GenBank/DDBJ databases">
        <authorList>
            <person name="Polle J.E."/>
            <person name="Barry K."/>
            <person name="Cushman J."/>
            <person name="Schmutz J."/>
            <person name="Tran D."/>
            <person name="Hathwaick L.T."/>
            <person name="Yim W.C."/>
            <person name="Jenkins J."/>
            <person name="Mckie-Krisberg Z.M."/>
            <person name="Prochnik S."/>
            <person name="Lindquist E."/>
            <person name="Dockter R.B."/>
            <person name="Adam C."/>
            <person name="Molina H."/>
            <person name="Bunkerborg J."/>
            <person name="Jin E."/>
            <person name="Buchheim M."/>
            <person name="Magnuson J."/>
        </authorList>
    </citation>
    <scope>NUCLEOTIDE SEQUENCE</scope>
    <source>
        <strain evidence="2">CCAP 19/18</strain>
    </source>
</reference>
<dbReference type="EMBL" id="MU070122">
    <property type="protein sequence ID" value="KAF5829724.1"/>
    <property type="molecule type" value="Genomic_DNA"/>
</dbReference>
<comment type="caution">
    <text evidence="2">The sequence shown here is derived from an EMBL/GenBank/DDBJ whole genome shotgun (WGS) entry which is preliminary data.</text>
</comment>
<feature type="region of interest" description="Disordered" evidence="1">
    <location>
        <begin position="322"/>
        <end position="351"/>
    </location>
</feature>
<proteinExistence type="predicted"/>
<evidence type="ECO:0000313" key="2">
    <source>
        <dbReference type="EMBL" id="KAF5829724.1"/>
    </source>
</evidence>
<accession>A0ABQ7G542</accession>
<evidence type="ECO:0008006" key="4">
    <source>
        <dbReference type="Google" id="ProtNLM"/>
    </source>
</evidence>
<protein>
    <recommendedName>
        <fullName evidence="4">Encoded protein</fullName>
    </recommendedName>
</protein>
<keyword evidence="3" id="KW-1185">Reference proteome</keyword>
<dbReference type="Proteomes" id="UP000815325">
    <property type="component" value="Unassembled WGS sequence"/>
</dbReference>
<feature type="compositionally biased region" description="Low complexity" evidence="1">
    <location>
        <begin position="335"/>
        <end position="350"/>
    </location>
</feature>
<sequence length="438" mass="44175">MVPWPQESFSLIDAGSAVPFHLQPAKGNASTIFMYEWNYQITESIFVYGCDRVCFMYGPSKSQSLPLCMDATKSVFLCGNHKVCFMYRPSRSHSPRQIQVNLLCCHPGLQVPPPSLAPLTQQQFSTAAALLQSLPVGAHNPDEARKQDEALGGKAEEVACPEAMIVEGASLSAECVVVESRSPDGTGAKQGVDTRLTADEAHAPFSPLELSCGCSYALLDLVRASIKPPPVVPSAHAAPAFAPPLAPPPGAGKQSAAATAAAAAAAAATGVGTGAETIAQRGAPALQAGGAEQRAAKIAAQGGTSAVQAGGAAVHAHRLSVYTSPQVPPGDPIRAPSVGSGGPASWSGAGTVPLHQAGAGAGAAPGAGYVAGPGAAPGGRVPLYQTGAGPGGCASREVLGQGWGQGGKGAVGGGKGRKQQHARGRQVTHSGKPQLHLR</sequence>
<organism evidence="2 3">
    <name type="scientific">Dunaliella salina</name>
    <name type="common">Green alga</name>
    <name type="synonym">Protococcus salinus</name>
    <dbReference type="NCBI Taxonomy" id="3046"/>
    <lineage>
        <taxon>Eukaryota</taxon>
        <taxon>Viridiplantae</taxon>
        <taxon>Chlorophyta</taxon>
        <taxon>core chlorophytes</taxon>
        <taxon>Chlorophyceae</taxon>
        <taxon>CS clade</taxon>
        <taxon>Chlamydomonadales</taxon>
        <taxon>Dunaliellaceae</taxon>
        <taxon>Dunaliella</taxon>
    </lineage>
</organism>
<gene>
    <name evidence="2" type="ORF">DUNSADRAFT_15571</name>
</gene>
<evidence type="ECO:0000313" key="3">
    <source>
        <dbReference type="Proteomes" id="UP000815325"/>
    </source>
</evidence>